<sequence length="72" mass="8023">MSARVIRKLSLEAIDYLTQTALNQKATLDYQPNYETDAWNRTNECSVCQKKTPRGFLTMNPGAGLPTTELSG</sequence>
<name>A0A0G1C008_9BACT</name>
<dbReference type="Proteomes" id="UP000034213">
    <property type="component" value="Unassembled WGS sequence"/>
</dbReference>
<protein>
    <submittedName>
        <fullName evidence="1">Uncharacterized protein</fullName>
    </submittedName>
</protein>
<reference evidence="1 2" key="1">
    <citation type="journal article" date="2015" name="Nature">
        <title>rRNA introns, odd ribosomes, and small enigmatic genomes across a large radiation of phyla.</title>
        <authorList>
            <person name="Brown C.T."/>
            <person name="Hug L.A."/>
            <person name="Thomas B.C."/>
            <person name="Sharon I."/>
            <person name="Castelle C.J."/>
            <person name="Singh A."/>
            <person name="Wilkins M.J."/>
            <person name="Williams K.H."/>
            <person name="Banfield J.F."/>
        </authorList>
    </citation>
    <scope>NUCLEOTIDE SEQUENCE [LARGE SCALE GENOMIC DNA]</scope>
</reference>
<organism evidence="1 2">
    <name type="scientific">Candidatus Beckwithbacteria bacterium GW2011_GWA2_43_10</name>
    <dbReference type="NCBI Taxonomy" id="1618369"/>
    <lineage>
        <taxon>Bacteria</taxon>
        <taxon>Candidatus Beckwithiibacteriota</taxon>
    </lineage>
</organism>
<gene>
    <name evidence="1" type="ORF">UV54_C0047G0003</name>
</gene>
<evidence type="ECO:0000313" key="1">
    <source>
        <dbReference type="EMBL" id="KKS78915.1"/>
    </source>
</evidence>
<proteinExistence type="predicted"/>
<accession>A0A0G1C008</accession>
<comment type="caution">
    <text evidence="1">The sequence shown here is derived from an EMBL/GenBank/DDBJ whole genome shotgun (WGS) entry which is preliminary data.</text>
</comment>
<evidence type="ECO:0000313" key="2">
    <source>
        <dbReference type="Proteomes" id="UP000034213"/>
    </source>
</evidence>
<dbReference type="AlphaFoldDB" id="A0A0G1C008"/>
<dbReference type="EMBL" id="LCEW01000047">
    <property type="protein sequence ID" value="KKS78915.1"/>
    <property type="molecule type" value="Genomic_DNA"/>
</dbReference>